<organism evidence="1 2">
    <name type="scientific">Anaeromicropila herbilytica</name>
    <dbReference type="NCBI Taxonomy" id="2785025"/>
    <lineage>
        <taxon>Bacteria</taxon>
        <taxon>Bacillati</taxon>
        <taxon>Bacillota</taxon>
        <taxon>Clostridia</taxon>
        <taxon>Lachnospirales</taxon>
        <taxon>Lachnospiraceae</taxon>
        <taxon>Anaeromicropila</taxon>
    </lineage>
</organism>
<accession>A0A7R7EKF8</accession>
<dbReference type="AlphaFoldDB" id="A0A7R7EKF8"/>
<sequence>MKSNGVVIKTEEEARINNLALLSNGLPTHLQEEMGDNAIKKGKCYIVTAVYGSYDYPQVWTLRRFRDFYLAKSWYG</sequence>
<evidence type="ECO:0000313" key="2">
    <source>
        <dbReference type="Proteomes" id="UP000595897"/>
    </source>
</evidence>
<reference evidence="1 2" key="1">
    <citation type="submission" date="2020-11" db="EMBL/GenBank/DDBJ databases">
        <title>Draft genome sequencing of a Lachnospiraceae strain isolated from anoxic soil subjected to BSD treatment.</title>
        <authorList>
            <person name="Uek A."/>
            <person name="Tonouchi A."/>
        </authorList>
    </citation>
    <scope>NUCLEOTIDE SEQUENCE [LARGE SCALE GENOMIC DNA]</scope>
    <source>
        <strain evidence="1 2">TB5</strain>
    </source>
</reference>
<keyword evidence="2" id="KW-1185">Reference proteome</keyword>
<gene>
    <name evidence="1" type="ORF">bsdtb5_16690</name>
</gene>
<proteinExistence type="predicted"/>
<evidence type="ECO:0000313" key="1">
    <source>
        <dbReference type="EMBL" id="BCN30374.1"/>
    </source>
</evidence>
<dbReference type="KEGG" id="ahb:bsdtb5_16690"/>
<dbReference type="Proteomes" id="UP000595897">
    <property type="component" value="Chromosome"/>
</dbReference>
<name>A0A7R7EKF8_9FIRM</name>
<dbReference type="EMBL" id="AP024169">
    <property type="protein sequence ID" value="BCN30374.1"/>
    <property type="molecule type" value="Genomic_DNA"/>
</dbReference>
<protein>
    <submittedName>
        <fullName evidence="1">Uncharacterized protein</fullName>
    </submittedName>
</protein>